<evidence type="ECO:0000313" key="2">
    <source>
        <dbReference type="EMBL" id="MEK7951004.1"/>
    </source>
</evidence>
<proteinExistence type="predicted"/>
<feature type="compositionally biased region" description="Basic and acidic residues" evidence="1">
    <location>
        <begin position="282"/>
        <end position="303"/>
    </location>
</feature>
<comment type="caution">
    <text evidence="2">The sequence shown here is derived from an EMBL/GenBank/DDBJ whole genome shotgun (WGS) entry which is preliminary data.</text>
</comment>
<evidence type="ECO:0000256" key="1">
    <source>
        <dbReference type="SAM" id="MobiDB-lite"/>
    </source>
</evidence>
<reference evidence="2 3" key="1">
    <citation type="submission" date="2024-04" db="EMBL/GenBank/DDBJ databases">
        <title>Luteolibacter sp. isolated from soil.</title>
        <authorList>
            <person name="An J."/>
        </authorList>
    </citation>
    <scope>NUCLEOTIDE SEQUENCE [LARGE SCALE GENOMIC DNA]</scope>
    <source>
        <strain evidence="2 3">Y139</strain>
    </source>
</reference>
<accession>A0ABU9AVM7</accession>
<feature type="region of interest" description="Disordered" evidence="1">
    <location>
        <begin position="279"/>
        <end position="303"/>
    </location>
</feature>
<dbReference type="EMBL" id="JBBUKT010000003">
    <property type="protein sequence ID" value="MEK7951004.1"/>
    <property type="molecule type" value="Genomic_DNA"/>
</dbReference>
<evidence type="ECO:0000313" key="3">
    <source>
        <dbReference type="Proteomes" id="UP001371305"/>
    </source>
</evidence>
<organism evidence="2 3">
    <name type="scientific">Luteolibacter soli</name>
    <dbReference type="NCBI Taxonomy" id="3135280"/>
    <lineage>
        <taxon>Bacteria</taxon>
        <taxon>Pseudomonadati</taxon>
        <taxon>Verrucomicrobiota</taxon>
        <taxon>Verrucomicrobiia</taxon>
        <taxon>Verrucomicrobiales</taxon>
        <taxon>Verrucomicrobiaceae</taxon>
        <taxon>Luteolibacter</taxon>
    </lineage>
</organism>
<gene>
    <name evidence="2" type="ORF">WKV53_10875</name>
</gene>
<name>A0ABU9AVM7_9BACT</name>
<dbReference type="Proteomes" id="UP001371305">
    <property type="component" value="Unassembled WGS sequence"/>
</dbReference>
<sequence>MLRIQKALPNSAIAAKRAIDVLPEKRMTMKTCYMCHEPGVSKEHVPPRCIFPETKDVQENLRQNLITVPSCDLHNSQKSDDDAFLLVSLAGIIGNNSIGYRQKITKVNRALKRSAFRLLHESLSNPRIELLEYGPNQFVDVIWGTPDYDRLSTCFDRIARGLHFHHFGTKFTGRTRTLLGYTANPKANPREFQRFICEKVASELKDKPRLGANPEVFSFQFTDPDHFGLFVVHLQFYGGMDVFVGFMPADWVKPPDLVMELINLGIETIIREDGKTYIFNRKPTEQDQRTNPSEESKGENTPA</sequence>
<evidence type="ECO:0008006" key="4">
    <source>
        <dbReference type="Google" id="ProtNLM"/>
    </source>
</evidence>
<dbReference type="RefSeq" id="WP_341404606.1">
    <property type="nucleotide sequence ID" value="NZ_JBBUKT010000003.1"/>
</dbReference>
<protein>
    <recommendedName>
        <fullName evidence="4">HNH endonuclease</fullName>
    </recommendedName>
</protein>
<keyword evidence="3" id="KW-1185">Reference proteome</keyword>